<keyword evidence="2" id="KW-1185">Reference proteome</keyword>
<sequence length="299" mass="32084">MSGSTLLHQAVKIQKRGLLHSPPACLTGVLVQVTPIMTCDPGQASGCPSYSQSTQLSVMPIPDPEDLDVTCRNLQSGLACLLGPAVLGGCTPQQRAPYTAMSKVLNIPCHRYKQEYLRGSTCWKSKDLTEVFKNCYSTNIVEISTNFCSGGQVFRTCIISDIKMLPGCDISSQRILDIMVTTWYNTVGISFQPTCPELAAVLSLSTTTTATTVTTTTTPEPATTTSPVVTVLADLVSLHTEPGKTHQPKQQSTADLQSPAFAESTGSTGVAMLRQCHTQLIISVLTTVLALVRLSLNFR</sequence>
<dbReference type="AlphaFoldDB" id="A0A2T7NTH6"/>
<dbReference type="Proteomes" id="UP000245119">
    <property type="component" value="Linkage Group LG9"/>
</dbReference>
<reference evidence="1 2" key="1">
    <citation type="submission" date="2018-04" db="EMBL/GenBank/DDBJ databases">
        <title>The genome of golden apple snail Pomacea canaliculata provides insight into stress tolerance and invasive adaptation.</title>
        <authorList>
            <person name="Liu C."/>
            <person name="Liu B."/>
            <person name="Ren Y."/>
            <person name="Zhang Y."/>
            <person name="Wang H."/>
            <person name="Li S."/>
            <person name="Jiang F."/>
            <person name="Yin L."/>
            <person name="Zhang G."/>
            <person name="Qian W."/>
            <person name="Fan W."/>
        </authorList>
    </citation>
    <scope>NUCLEOTIDE SEQUENCE [LARGE SCALE GENOMIC DNA]</scope>
    <source>
        <strain evidence="1">SZHN2017</strain>
        <tissue evidence="1">Muscle</tissue>
    </source>
</reference>
<gene>
    <name evidence="1" type="ORF">C0Q70_14954</name>
</gene>
<name>A0A2T7NTH6_POMCA</name>
<protein>
    <submittedName>
        <fullName evidence="1">Uncharacterized protein</fullName>
    </submittedName>
</protein>
<accession>A0A2T7NTH6</accession>
<organism evidence="1 2">
    <name type="scientific">Pomacea canaliculata</name>
    <name type="common">Golden apple snail</name>
    <dbReference type="NCBI Taxonomy" id="400727"/>
    <lineage>
        <taxon>Eukaryota</taxon>
        <taxon>Metazoa</taxon>
        <taxon>Spiralia</taxon>
        <taxon>Lophotrochozoa</taxon>
        <taxon>Mollusca</taxon>
        <taxon>Gastropoda</taxon>
        <taxon>Caenogastropoda</taxon>
        <taxon>Architaenioglossa</taxon>
        <taxon>Ampullarioidea</taxon>
        <taxon>Ampullariidae</taxon>
        <taxon>Pomacea</taxon>
    </lineage>
</organism>
<evidence type="ECO:0000313" key="2">
    <source>
        <dbReference type="Proteomes" id="UP000245119"/>
    </source>
</evidence>
<proteinExistence type="predicted"/>
<comment type="caution">
    <text evidence="1">The sequence shown here is derived from an EMBL/GenBank/DDBJ whole genome shotgun (WGS) entry which is preliminary data.</text>
</comment>
<evidence type="ECO:0000313" key="1">
    <source>
        <dbReference type="EMBL" id="PVD24471.1"/>
    </source>
</evidence>
<dbReference type="EMBL" id="PZQS01000009">
    <property type="protein sequence ID" value="PVD24471.1"/>
    <property type="molecule type" value="Genomic_DNA"/>
</dbReference>